<dbReference type="Proteomes" id="UP000790709">
    <property type="component" value="Unassembled WGS sequence"/>
</dbReference>
<sequence>MALTRTRKYPWPDNGGPYRWVEDWDTPWVSSPIAPPGPYQTPKFDGFPWSAALIHEEGGDEWKERRIRERRADRIVNSEKRRIKAMALWKSVKDLFHDSDGSKGKKGKKFPTTLPYVPPDRWKAYGYWARPTINGVQVHNATPRPLPPISLDPDTIWDSMRGPNQSPHPENWPARFPHPALPPRPPEWHTPEPGAQAPFPWETQLNPYLQHRYIGQTLISFDIGRAPGPGGIVFTAAEPASIPLDRADFAQPATYPFVTHMHIVGVADDPAPAFPWPIMVTRARGVTCGDVWETIFNNFQQHVTVDEYNAWSARRREMAARAYFKRVRVPLDWDVPEEVPGDGDGLRRIDYMGDKMMFRGLEPSPLKDGTWLMFVGPP</sequence>
<protein>
    <submittedName>
        <fullName evidence="1">Uncharacterized protein</fullName>
    </submittedName>
</protein>
<evidence type="ECO:0000313" key="2">
    <source>
        <dbReference type="Proteomes" id="UP000790709"/>
    </source>
</evidence>
<organism evidence="1 2">
    <name type="scientific">Leucogyrophana mollusca</name>
    <dbReference type="NCBI Taxonomy" id="85980"/>
    <lineage>
        <taxon>Eukaryota</taxon>
        <taxon>Fungi</taxon>
        <taxon>Dikarya</taxon>
        <taxon>Basidiomycota</taxon>
        <taxon>Agaricomycotina</taxon>
        <taxon>Agaricomycetes</taxon>
        <taxon>Agaricomycetidae</taxon>
        <taxon>Boletales</taxon>
        <taxon>Boletales incertae sedis</taxon>
        <taxon>Leucogyrophana</taxon>
    </lineage>
</organism>
<reference evidence="1" key="1">
    <citation type="journal article" date="2021" name="New Phytol.">
        <title>Evolutionary innovations through gain and loss of genes in the ectomycorrhizal Boletales.</title>
        <authorList>
            <person name="Wu G."/>
            <person name="Miyauchi S."/>
            <person name="Morin E."/>
            <person name="Kuo A."/>
            <person name="Drula E."/>
            <person name="Varga T."/>
            <person name="Kohler A."/>
            <person name="Feng B."/>
            <person name="Cao Y."/>
            <person name="Lipzen A."/>
            <person name="Daum C."/>
            <person name="Hundley H."/>
            <person name="Pangilinan J."/>
            <person name="Johnson J."/>
            <person name="Barry K."/>
            <person name="LaButti K."/>
            <person name="Ng V."/>
            <person name="Ahrendt S."/>
            <person name="Min B."/>
            <person name="Choi I.G."/>
            <person name="Park H."/>
            <person name="Plett J.M."/>
            <person name="Magnuson J."/>
            <person name="Spatafora J.W."/>
            <person name="Nagy L.G."/>
            <person name="Henrissat B."/>
            <person name="Grigoriev I.V."/>
            <person name="Yang Z.L."/>
            <person name="Xu J."/>
            <person name="Martin F.M."/>
        </authorList>
    </citation>
    <scope>NUCLEOTIDE SEQUENCE</scope>
    <source>
        <strain evidence="1">KUC20120723A-06</strain>
    </source>
</reference>
<accession>A0ACB8B2R5</accession>
<gene>
    <name evidence="1" type="ORF">BV22DRAFT_1040288</name>
</gene>
<proteinExistence type="predicted"/>
<keyword evidence="2" id="KW-1185">Reference proteome</keyword>
<dbReference type="EMBL" id="MU266606">
    <property type="protein sequence ID" value="KAH7920076.1"/>
    <property type="molecule type" value="Genomic_DNA"/>
</dbReference>
<evidence type="ECO:0000313" key="1">
    <source>
        <dbReference type="EMBL" id="KAH7920076.1"/>
    </source>
</evidence>
<name>A0ACB8B2R5_9AGAM</name>
<comment type="caution">
    <text evidence="1">The sequence shown here is derived from an EMBL/GenBank/DDBJ whole genome shotgun (WGS) entry which is preliminary data.</text>
</comment>